<proteinExistence type="predicted"/>
<keyword evidence="1" id="KW-0472">Membrane</keyword>
<protein>
    <recommendedName>
        <fullName evidence="2">Amine oxidase domain-containing protein</fullName>
    </recommendedName>
</protein>
<dbReference type="Gene3D" id="3.90.660.10">
    <property type="match status" value="1"/>
</dbReference>
<feature type="transmembrane region" description="Helical" evidence="1">
    <location>
        <begin position="48"/>
        <end position="65"/>
    </location>
</feature>
<name>A0A1B6FL62_9HEMI</name>
<keyword evidence="1" id="KW-0812">Transmembrane</keyword>
<feature type="non-terminal residue" evidence="3">
    <location>
        <position position="356"/>
    </location>
</feature>
<feature type="non-terminal residue" evidence="3">
    <location>
        <position position="1"/>
    </location>
</feature>
<dbReference type="SUPFAM" id="SSF51905">
    <property type="entry name" value="FAD/NAD(P)-binding domain"/>
    <property type="match status" value="1"/>
</dbReference>
<evidence type="ECO:0000256" key="1">
    <source>
        <dbReference type="SAM" id="Phobius"/>
    </source>
</evidence>
<gene>
    <name evidence="3" type="ORF">g.43490</name>
</gene>
<accession>A0A1B6FL62</accession>
<dbReference type="InterPro" id="IPR002937">
    <property type="entry name" value="Amino_oxidase"/>
</dbReference>
<keyword evidence="1" id="KW-1133">Transmembrane helix</keyword>
<dbReference type="Pfam" id="PF01593">
    <property type="entry name" value="Amino_oxidase"/>
    <property type="match status" value="1"/>
</dbReference>
<dbReference type="AlphaFoldDB" id="A0A1B6FL62"/>
<dbReference type="Gene3D" id="3.50.50.60">
    <property type="entry name" value="FAD/NAD(P)-binding domain"/>
    <property type="match status" value="1"/>
</dbReference>
<dbReference type="PANTHER" id="PTHR10742">
    <property type="entry name" value="FLAVIN MONOAMINE OXIDASE"/>
    <property type="match status" value="1"/>
</dbReference>
<dbReference type="EMBL" id="GECZ01018823">
    <property type="protein sequence ID" value="JAS50946.1"/>
    <property type="molecule type" value="Transcribed_RNA"/>
</dbReference>
<organism evidence="3">
    <name type="scientific">Cuerna arida</name>
    <dbReference type="NCBI Taxonomy" id="1464854"/>
    <lineage>
        <taxon>Eukaryota</taxon>
        <taxon>Metazoa</taxon>
        <taxon>Ecdysozoa</taxon>
        <taxon>Arthropoda</taxon>
        <taxon>Hexapoda</taxon>
        <taxon>Insecta</taxon>
        <taxon>Pterygota</taxon>
        <taxon>Neoptera</taxon>
        <taxon>Paraneoptera</taxon>
        <taxon>Hemiptera</taxon>
        <taxon>Auchenorrhyncha</taxon>
        <taxon>Membracoidea</taxon>
        <taxon>Cicadellidae</taxon>
        <taxon>Cicadellinae</taxon>
        <taxon>Proconiini</taxon>
        <taxon>Cuerna</taxon>
    </lineage>
</organism>
<dbReference type="GO" id="GO:0046592">
    <property type="term" value="F:polyamine oxidase activity"/>
    <property type="evidence" value="ECO:0007669"/>
    <property type="project" value="TreeGrafter"/>
</dbReference>
<dbReference type="InterPro" id="IPR050281">
    <property type="entry name" value="Flavin_monoamine_oxidase"/>
</dbReference>
<evidence type="ECO:0000313" key="3">
    <source>
        <dbReference type="EMBL" id="JAS50946.1"/>
    </source>
</evidence>
<sequence length="356" mass="39214">ETTGYLFRNLLPLANAIQAAMICYLVLLSLLVSHGYTKALGDAQRYRVVIVGAGVSGFTAAATLLEHNVTDLVVLEAADRIGGRINTVQFGGVPIDKGAEFIHGEEDNRVYELVSPYNFLSSYQDLVGGDQCMLVNSSGARFNTSELMTIIENAMEQEMFSPDLAHFNGSLGDFFDPRLDELLRSQNLDPELSEALKYRIPQLGCVTLATDSLYDLGAWGTSNYKDCGGDQILKWKNGTEGYKKLFDIISKKFPNPSEELQVVNKTVLGKQVTRIERKEGEVEVTCADGSTYLADHVIVTVSLGVLKKHASDMFHPALPSDKTEAIKTLGFGCVGKVFLLFPKRWWPEDINAFTPL</sequence>
<dbReference type="PANTHER" id="PTHR10742:SF398">
    <property type="entry name" value="AMINE OXIDASE DOMAIN-CONTAINING PROTEIN-RELATED"/>
    <property type="match status" value="1"/>
</dbReference>
<feature type="domain" description="Amine oxidase" evidence="2">
    <location>
        <begin position="55"/>
        <end position="349"/>
    </location>
</feature>
<reference evidence="3" key="1">
    <citation type="submission" date="2015-11" db="EMBL/GenBank/DDBJ databases">
        <title>De novo transcriptome assembly of four potential Pierce s Disease insect vectors from Arizona vineyards.</title>
        <authorList>
            <person name="Tassone E.E."/>
        </authorList>
    </citation>
    <scope>NUCLEOTIDE SEQUENCE</scope>
</reference>
<feature type="transmembrane region" description="Helical" evidence="1">
    <location>
        <begin position="16"/>
        <end position="36"/>
    </location>
</feature>
<evidence type="ECO:0000259" key="2">
    <source>
        <dbReference type="Pfam" id="PF01593"/>
    </source>
</evidence>
<dbReference type="InterPro" id="IPR036188">
    <property type="entry name" value="FAD/NAD-bd_sf"/>
</dbReference>